<proteinExistence type="predicted"/>
<feature type="transmembrane region" description="Helical" evidence="1">
    <location>
        <begin position="102"/>
        <end position="125"/>
    </location>
</feature>
<organism evidence="2">
    <name type="scientific">freshwater metagenome</name>
    <dbReference type="NCBI Taxonomy" id="449393"/>
    <lineage>
        <taxon>unclassified sequences</taxon>
        <taxon>metagenomes</taxon>
        <taxon>ecological metagenomes</taxon>
    </lineage>
</organism>
<name>A0A6J6C8G4_9ZZZZ</name>
<dbReference type="EMBL" id="CAEZSP010000051">
    <property type="protein sequence ID" value="CAB4547650.1"/>
    <property type="molecule type" value="Genomic_DNA"/>
</dbReference>
<feature type="transmembrane region" description="Helical" evidence="1">
    <location>
        <begin position="12"/>
        <end position="30"/>
    </location>
</feature>
<gene>
    <name evidence="2" type="ORF">UFOPK1440_00905</name>
</gene>
<keyword evidence="1" id="KW-0472">Membrane</keyword>
<evidence type="ECO:0000256" key="1">
    <source>
        <dbReference type="SAM" id="Phobius"/>
    </source>
</evidence>
<accession>A0A6J6C8G4</accession>
<dbReference type="AlphaFoldDB" id="A0A6J6C8G4"/>
<keyword evidence="1" id="KW-0812">Transmembrane</keyword>
<reference evidence="2" key="1">
    <citation type="submission" date="2020-05" db="EMBL/GenBank/DDBJ databases">
        <authorList>
            <person name="Chiriac C."/>
            <person name="Salcher M."/>
            <person name="Ghai R."/>
            <person name="Kavagutti S V."/>
        </authorList>
    </citation>
    <scope>NUCLEOTIDE SEQUENCE</scope>
</reference>
<protein>
    <submittedName>
        <fullName evidence="2">Unannotated protein</fullName>
    </submittedName>
</protein>
<keyword evidence="1" id="KW-1133">Transmembrane helix</keyword>
<sequence length="135" mass="14550">MGSERTMLRGAMIPTFVTALTSLIVCSLIWGGPGAVGVLLAQLIVVAFFASSLLVARVSRDLDAMMVMALAMVSYMAKIIVLGLFLYLITTYVPEELCNRKAFGISAVAATFAWLGGEIVAFLNLKLHLQLPPER</sequence>
<feature type="transmembrane region" description="Helical" evidence="1">
    <location>
        <begin position="67"/>
        <end position="90"/>
    </location>
</feature>
<feature type="transmembrane region" description="Helical" evidence="1">
    <location>
        <begin position="36"/>
        <end position="55"/>
    </location>
</feature>
<evidence type="ECO:0000313" key="2">
    <source>
        <dbReference type="EMBL" id="CAB4547650.1"/>
    </source>
</evidence>